<organism evidence="8 9">
    <name type="scientific">Dictyobacter alpinus</name>
    <dbReference type="NCBI Taxonomy" id="2014873"/>
    <lineage>
        <taxon>Bacteria</taxon>
        <taxon>Bacillati</taxon>
        <taxon>Chloroflexota</taxon>
        <taxon>Ktedonobacteria</taxon>
        <taxon>Ktedonobacterales</taxon>
        <taxon>Dictyobacteraceae</taxon>
        <taxon>Dictyobacter</taxon>
    </lineage>
</organism>
<dbReference type="InterPro" id="IPR045851">
    <property type="entry name" value="AMP-bd_C_sf"/>
</dbReference>
<dbReference type="Pfam" id="PF00550">
    <property type="entry name" value="PP-binding"/>
    <property type="match status" value="3"/>
</dbReference>
<dbReference type="SUPFAM" id="SSF56801">
    <property type="entry name" value="Acetyl-CoA synthetase-like"/>
    <property type="match status" value="3"/>
</dbReference>
<dbReference type="Gene3D" id="2.30.38.10">
    <property type="entry name" value="Luciferase, Domain 3"/>
    <property type="match status" value="3"/>
</dbReference>
<dbReference type="GO" id="GO:0031177">
    <property type="term" value="F:phosphopantetheine binding"/>
    <property type="evidence" value="ECO:0007669"/>
    <property type="project" value="InterPro"/>
</dbReference>
<dbReference type="NCBIfam" id="TIGR01444">
    <property type="entry name" value="fkbM_fam"/>
    <property type="match status" value="1"/>
</dbReference>
<keyword evidence="4" id="KW-0597">Phosphoprotein</keyword>
<feature type="region of interest" description="Disordered" evidence="6">
    <location>
        <begin position="3374"/>
        <end position="3394"/>
    </location>
</feature>
<dbReference type="CDD" id="cd05930">
    <property type="entry name" value="A_NRPS"/>
    <property type="match status" value="2"/>
</dbReference>
<dbReference type="FunFam" id="2.30.38.10:FF:000001">
    <property type="entry name" value="Non-ribosomal peptide synthetase PvdI"/>
    <property type="match status" value="3"/>
</dbReference>
<dbReference type="GO" id="GO:0016874">
    <property type="term" value="F:ligase activity"/>
    <property type="evidence" value="ECO:0007669"/>
    <property type="project" value="UniProtKB-KW"/>
</dbReference>
<dbReference type="Gene3D" id="1.10.1200.10">
    <property type="entry name" value="ACP-like"/>
    <property type="match status" value="3"/>
</dbReference>
<name>A0A402BAZ6_9CHLR</name>
<evidence type="ECO:0000256" key="6">
    <source>
        <dbReference type="SAM" id="MobiDB-lite"/>
    </source>
</evidence>
<dbReference type="FunFam" id="3.30.559.10:FF:000012">
    <property type="entry name" value="Non-ribosomal peptide synthetase"/>
    <property type="match status" value="2"/>
</dbReference>
<keyword evidence="5" id="KW-0436">Ligase</keyword>
<dbReference type="SMART" id="SM00823">
    <property type="entry name" value="PKS_PP"/>
    <property type="match status" value="3"/>
</dbReference>
<feature type="domain" description="Carrier" evidence="7">
    <location>
        <begin position="961"/>
        <end position="1036"/>
    </location>
</feature>
<dbReference type="Gene3D" id="3.30.559.30">
    <property type="entry name" value="Nonribosomal peptide synthetase, condensation domain"/>
    <property type="match status" value="3"/>
</dbReference>
<dbReference type="GO" id="GO:0043041">
    <property type="term" value="P:amino acid activation for nonribosomal peptide biosynthetic process"/>
    <property type="evidence" value="ECO:0007669"/>
    <property type="project" value="TreeGrafter"/>
</dbReference>
<accession>A0A402BAZ6</accession>
<dbReference type="EMBL" id="BIFT01000001">
    <property type="protein sequence ID" value="GCE28514.1"/>
    <property type="molecule type" value="Genomic_DNA"/>
</dbReference>
<dbReference type="CDD" id="cd19531">
    <property type="entry name" value="LCL_NRPS-like"/>
    <property type="match status" value="2"/>
</dbReference>
<dbReference type="FunFam" id="3.40.50.12780:FF:000012">
    <property type="entry name" value="Non-ribosomal peptide synthetase"/>
    <property type="match status" value="2"/>
</dbReference>
<proteinExistence type="inferred from homology"/>
<keyword evidence="9" id="KW-1185">Reference proteome</keyword>
<comment type="similarity">
    <text evidence="2">Belongs to the ATP-dependent AMP-binding enzyme family.</text>
</comment>
<comment type="cofactor">
    <cofactor evidence="1">
        <name>pantetheine 4'-phosphate</name>
        <dbReference type="ChEBI" id="CHEBI:47942"/>
    </cofactor>
</comment>
<dbReference type="Gene3D" id="3.40.50.980">
    <property type="match status" value="6"/>
</dbReference>
<dbReference type="FunFam" id="3.30.300.30:FF:000010">
    <property type="entry name" value="Enterobactin synthetase component F"/>
    <property type="match status" value="2"/>
</dbReference>
<reference evidence="9" key="1">
    <citation type="submission" date="2018-12" db="EMBL/GenBank/DDBJ databases">
        <title>Tengunoibacter tsumagoiensis gen. nov., sp. nov., Dictyobacter kobayashii sp. nov., D. alpinus sp. nov., and D. joshuensis sp. nov. and description of Dictyobacteraceae fam. nov. within the order Ktedonobacterales isolated from Tengu-no-mugimeshi.</title>
        <authorList>
            <person name="Wang C.M."/>
            <person name="Zheng Y."/>
            <person name="Sakai Y."/>
            <person name="Toyoda A."/>
            <person name="Minakuchi Y."/>
            <person name="Abe K."/>
            <person name="Yokota A."/>
            <person name="Yabe S."/>
        </authorList>
    </citation>
    <scope>NUCLEOTIDE SEQUENCE [LARGE SCALE GENOMIC DNA]</scope>
    <source>
        <strain evidence="9">Uno16</strain>
    </source>
</reference>
<dbReference type="InterPro" id="IPR025110">
    <property type="entry name" value="AMP-bd_C"/>
</dbReference>
<protein>
    <recommendedName>
        <fullName evidence="7">Carrier domain-containing protein</fullName>
    </recommendedName>
</protein>
<feature type="domain" description="Carrier" evidence="7">
    <location>
        <begin position="2318"/>
        <end position="2393"/>
    </location>
</feature>
<dbReference type="InterPro" id="IPR006162">
    <property type="entry name" value="Ppantetheine_attach_site"/>
</dbReference>
<dbReference type="FunFam" id="1.10.1200.10:FF:000005">
    <property type="entry name" value="Nonribosomal peptide synthetase 1"/>
    <property type="match status" value="2"/>
</dbReference>
<sequence>MQKTDLKGFQLSLQQTRLWTHQGQDLVYYTRSAVSIDGQLNTALFLQALQQIVAQHEILRTTFYISPGMEVPMQVIQPDYQVCCPIIQLAPHETLHRDALIQHYVADIQQPGIDLARGPLFQAQLLRITPQEHILLLSIPTLCGDTFTHKQIVTDILRMYAHIQHGEKLEEEPLQYVDVSNWQNELLQEDDATEQQAYWDRFDLAQIASAPVPFSQHYQGTDTQAFSPQSISIPVDTTVTRQLLALAERYAVTGEVVLLTCWQTLLWRLTNASPYLHGIACSGRDYEELQTAVGAYARLVPFGIELSGQHSVDQSLMLVKAALQEARDAQFYFNAPTEQTGFPVQFEFDDWSSVNASRDLQATLLHQASLSEPFLLKLNSIQTEAALYLTLHFDATSISAGHASEIGHVFSRLLEQVSAGASIKSGQLALVTENEAARLQQLFTGPQSPMQTHNLIQHFEAYAARHPDQTALVCGPEKLSYRQLNERANQLAHRLIASGITANSLVALYLERSISMLVGMLATLKAGGAYVPLDAEQPASRIAWQLQDTAASVILTQSGVLQERLTGAPGALIMLDDPREGLEQEATTNPGIVNDLQDLAYIIYTSGSTGRPKGVMLRHAGVNNYIQSLSQFIASEPGLHFASVSTLAADLGNTVIFCSLASGGCLHLITYETFTSSAAFGNYMSQQRIDVLKIVPSHLSSLLSTAESRQILPQRHLVLGGEVFPRSLLQRLQALDYSGTITNHYGPTETTIGALTYRVDSSALAGHSTVPVGCPITNTEVYLLDQSAQIVPLGIAGELYIGGAGVAAGYLNQPALTDERFIPHPFKDGARLYRTGDLVRADENGIIEYLGRIDNQVKIRGYRVEIGEIEAALRQLPEVHECVVLAQEDQRLVAYVVPRKQTHTPSTQLLRQALEQQLPAYMLPATFVYLRSLPLTANGKLDRHKLADLQIAEEQKTAYVAPSTLVEELLVSIWESLLNVQHIGVNDHFVDLGGHSLLATQIVSRIRTILQVEIPLRVIFEQPTIASIARYIAQTSQSSHPQTIQLRDRQQPPVLSFGQQRLWFLNQLQPKSTAYTLSKAIRLQGDLNIQVLEQSFAALIARHETLRTCFQVQDTQPVQIITEPGQPAMSYLDISTEASEQREVSIQAILQQEQQRPFDLAQGPLLRIMLIRVAEQEHVLCLNMHHSISDGWSNTILVQEMATLYNAFHQQTVAELAKLPIQYADFAVWQRQVLAQSEFYQEQMRYWVQQLQHLEPLQLPTDRPRPATQTFCGDQRQIKISSQLRERLNQLCQQEGVTQFMALLAAFQVLLAHYSGQSDIAVGTPIANRTRTEIEGLIGFFANTLVIRTDLSGAMTFKQLLKQVSEKALQAYAHQDLPFEKLVEELHPERDLSRFPLFQVAFSLQKALDAESYTLQQLQISPVEIENSTMAKFDLTLVVTDTEQTLDCLLEYNTDLFDTTTIERMLDHWLLVLEALTTDVEQPIKEISLLSVQEKSLVLEQWNTTETDYSGYGDSLQQLIEQQCTHDPDRIAVTFEQQQLSYGELERRSNQLAHFLHAQGIGPDRLVGLCLQRSLELVIAIIAILKAGGAYVPLDPDYPTERLRFLIEDTHLSFVLTQHPLLPLLPSSDCRRLCLDRDWILIAGESDAPLPTLVHPEQLAYMIYTSGSTGLPKGAMNTQQALLNRLLWMQQRYQLDATDCVLQKTPFSFDVSVWEFFWPLLAGARLLLAAPEGQRDSAYLVALIRQQAVSLCHFVPSMLSVFLQEPEVSHCQSLRDVICSGEALSFELQQRFFARLGAGLHNLYGPTEAAIDVTAWTCQPESLRREVPIGRPIANLRVYVLDERLRPLPIGVPGELYLGGIGLARGYAERPALTAERFVPDPLSQQPGARLYRTGDRVRWLEDGTLSYLGRLDFQVKIRGQRIELGEIETILSHHSAIRDAVVTTQPDSQHNPQLIAYLVPDREAAHPLFYLLHLQNAGLISARQQYELPNGMTIVSQNKNETEFLYREIFEDNTYASNGIQLPANSCVFDIGANIGLFSLFIGQQCPDARIYAFEPIPPLHQIAQLNADIYRLQATIFEQGLADAKMSVPLTYYPHISIMSGQYADVDEERAVVASFLRQLPETGGLTPQELDELISERLTSETIQCTMTTLSDVIAQQQIAQIDLLKIDVEKGELAVLKGIQNEDWPKIQQIVMEVHDLEGRLQACTQLLQAQGYQLAIEKERYLTATDLYTIYARRSPTIAAHLEAEHGHTWGWSSAQALQREIRSYLNGKLPAALHPTRWVWLEELPLTHNGKLDRKALPAPSTMAREKGSQTVPRTPLEETLVQLYSKLLNVSQVDIHDHFFDLGGHSLLATQLISRLRTLLQIELPLHILFEHPTIVELAQHIELAQLQQRGTHLPPLAPTSRDQVLPLSFAQQRLWFLHQLEPNNTIYTIPIALHLKGKLQVKALIQSLSYSIARQESLRTTFPTHDGAPQQLIGPAVSANLPLIDLSALTPQTREETLHSLIQQQEAQPFQLLTGPLFRSTLLYLGPQEHVFVLTMHHIITDGWSMNILAHEISTIYQALSAQRPVPLANLPVQYADFALWQQQWLQGDELKRQLAYWRQQLQDSETLELPTDHPRPPYQTYRGARERFSIDAGLRDALQSLGRQEEVTLFMVLLSTFQILLARYSRQIDIVVGIDTANRDRQEIENIIGCFINTLVLRTDLSGNPNFKEILRRVRRVTLDAYSYQDLPFEKLVEELQPTRDLSRSPLFQVFFTYQVTNQIASLQTATSQELHFSPITIDRMVARFDLSLAVTDDGQELDCEIEYNVDLFEAATIRRLLHHWQTLLYNVVKTPEARMADLELLSEEEAQAVRRQATAGQARYQTELLLPELIAAQARQTPERITFVFQGHAITYGVLHQRAHRLANYLAAQGVGTETLVGIYLERSLDMAISMLAIFYAGGAYIPLDTSYPAARIATILNDACPALILTNTTLQRQLPEECTTHIIKLDQLSTQELTGMAERRAVRYHPDQLAYVIFTSGSTGRPKGAMITHRGMLNHLYAKIETLGIEQSERIAQTASHCFDISVWQFWAALLTGGQTHILGNAITHEPIRLLEHVHHLGISLLEVVPSLLRIWLDEIDYTGAVSTTQLTALRYLIITGESASPQLGRRWLQHSRHIPLINAYGPTECSDDVTHAIITQANTLEKRSIPIGYPIANLAIYLLDDHLKLVPPGVIGQIYVGGVGVGRGYLQHPEQTAAAFLPDPYAQQPGSRLYRTGDLGRTLPDGQIEFLGRVDHQVKLRGFRIELGEIEEVLLTHPDVRAALVTIWEESSRSQQLVAYVVSDKAAEGEGLEELLQAYLRARLPGYMLPGAFLLLDELPLTPNGKIDRKALPHPQEKNSQRQRRMPQTAAETVLAAIWMHSLGAEQVAVNDNFFEAGGHSLLATQIISRIQTIFQLEFPLNLFFTCTTIEEQVQAIAEIAGGRETIEEIAQIYQEIEALSEEELAQLPTE</sequence>
<evidence type="ECO:0000256" key="4">
    <source>
        <dbReference type="ARBA" id="ARBA00022553"/>
    </source>
</evidence>
<dbReference type="SUPFAM" id="SSF47336">
    <property type="entry name" value="ACP-like"/>
    <property type="match status" value="3"/>
</dbReference>
<feature type="domain" description="Carrier" evidence="7">
    <location>
        <begin position="3394"/>
        <end position="3469"/>
    </location>
</feature>
<dbReference type="GO" id="GO:0008610">
    <property type="term" value="P:lipid biosynthetic process"/>
    <property type="evidence" value="ECO:0007669"/>
    <property type="project" value="UniProtKB-ARBA"/>
</dbReference>
<dbReference type="InterPro" id="IPR020845">
    <property type="entry name" value="AMP-binding_CS"/>
</dbReference>
<dbReference type="Gene3D" id="3.30.300.30">
    <property type="match status" value="4"/>
</dbReference>
<dbReference type="OrthoDB" id="51171at2"/>
<dbReference type="Proteomes" id="UP000287171">
    <property type="component" value="Unassembled WGS sequence"/>
</dbReference>
<dbReference type="PROSITE" id="PS00455">
    <property type="entry name" value="AMP_BINDING"/>
    <property type="match status" value="3"/>
</dbReference>
<dbReference type="GO" id="GO:0005829">
    <property type="term" value="C:cytosol"/>
    <property type="evidence" value="ECO:0007669"/>
    <property type="project" value="TreeGrafter"/>
</dbReference>
<evidence type="ECO:0000313" key="9">
    <source>
        <dbReference type="Proteomes" id="UP000287171"/>
    </source>
</evidence>
<dbReference type="Pfam" id="PF00668">
    <property type="entry name" value="Condensation"/>
    <property type="match status" value="3"/>
</dbReference>
<dbReference type="InterPro" id="IPR020806">
    <property type="entry name" value="PKS_PP-bd"/>
</dbReference>
<dbReference type="Pfam" id="PF05050">
    <property type="entry name" value="Methyltransf_21"/>
    <property type="match status" value="1"/>
</dbReference>
<evidence type="ECO:0000256" key="5">
    <source>
        <dbReference type="ARBA" id="ARBA00022598"/>
    </source>
</evidence>
<dbReference type="InterPro" id="IPR029063">
    <property type="entry name" value="SAM-dependent_MTases_sf"/>
</dbReference>
<dbReference type="NCBIfam" id="TIGR01733">
    <property type="entry name" value="AA-adenyl-dom"/>
    <property type="match status" value="3"/>
</dbReference>
<dbReference type="NCBIfam" id="NF003417">
    <property type="entry name" value="PRK04813.1"/>
    <property type="match status" value="4"/>
</dbReference>
<dbReference type="Gene3D" id="3.30.559.10">
    <property type="entry name" value="Chloramphenicol acetyltransferase-like domain"/>
    <property type="match status" value="3"/>
</dbReference>
<dbReference type="GO" id="GO:0044550">
    <property type="term" value="P:secondary metabolite biosynthetic process"/>
    <property type="evidence" value="ECO:0007669"/>
    <property type="project" value="UniProtKB-ARBA"/>
</dbReference>
<dbReference type="Gene3D" id="3.40.50.150">
    <property type="entry name" value="Vaccinia Virus protein VP39"/>
    <property type="match status" value="1"/>
</dbReference>
<dbReference type="FunFam" id="3.40.50.980:FF:000001">
    <property type="entry name" value="Non-ribosomal peptide synthetase"/>
    <property type="match status" value="3"/>
</dbReference>
<dbReference type="InterPro" id="IPR001242">
    <property type="entry name" value="Condensation_dom"/>
</dbReference>
<evidence type="ECO:0000256" key="1">
    <source>
        <dbReference type="ARBA" id="ARBA00001957"/>
    </source>
</evidence>
<evidence type="ECO:0000256" key="3">
    <source>
        <dbReference type="ARBA" id="ARBA00022450"/>
    </source>
</evidence>
<dbReference type="InterPro" id="IPR023213">
    <property type="entry name" value="CAT-like_dom_sf"/>
</dbReference>
<dbReference type="InterPro" id="IPR036736">
    <property type="entry name" value="ACP-like_sf"/>
</dbReference>
<dbReference type="Pfam" id="PF13193">
    <property type="entry name" value="AMP-binding_C"/>
    <property type="match status" value="2"/>
</dbReference>
<dbReference type="CDD" id="cd17646">
    <property type="entry name" value="A_NRPS_AB3403-like"/>
    <property type="match status" value="1"/>
</dbReference>
<evidence type="ECO:0000256" key="2">
    <source>
        <dbReference type="ARBA" id="ARBA00006432"/>
    </source>
</evidence>
<dbReference type="Pfam" id="PF00501">
    <property type="entry name" value="AMP-binding"/>
    <property type="match status" value="3"/>
</dbReference>
<dbReference type="InterPro" id="IPR006342">
    <property type="entry name" value="FkbM_mtfrase"/>
</dbReference>
<comment type="caution">
    <text evidence="8">The sequence shown here is derived from an EMBL/GenBank/DDBJ whole genome shotgun (WGS) entry which is preliminary data.</text>
</comment>
<dbReference type="InterPro" id="IPR010071">
    <property type="entry name" value="AA_adenyl_dom"/>
</dbReference>
<dbReference type="PANTHER" id="PTHR45527">
    <property type="entry name" value="NONRIBOSOMAL PEPTIDE SYNTHETASE"/>
    <property type="match status" value="1"/>
</dbReference>
<evidence type="ECO:0000259" key="7">
    <source>
        <dbReference type="PROSITE" id="PS50075"/>
    </source>
</evidence>
<dbReference type="SUPFAM" id="SSF53335">
    <property type="entry name" value="S-adenosyl-L-methionine-dependent methyltransferases"/>
    <property type="match status" value="1"/>
</dbReference>
<dbReference type="InterPro" id="IPR000873">
    <property type="entry name" value="AMP-dep_synth/lig_dom"/>
</dbReference>
<dbReference type="PROSITE" id="PS00012">
    <property type="entry name" value="PHOSPHOPANTETHEINE"/>
    <property type="match status" value="3"/>
</dbReference>
<evidence type="ECO:0000313" key="8">
    <source>
        <dbReference type="EMBL" id="GCE28514.1"/>
    </source>
</evidence>
<dbReference type="InterPro" id="IPR009081">
    <property type="entry name" value="PP-bd_ACP"/>
</dbReference>
<dbReference type="PROSITE" id="PS50075">
    <property type="entry name" value="CARRIER"/>
    <property type="match status" value="3"/>
</dbReference>
<dbReference type="FunFam" id="3.40.50.980:FF:000002">
    <property type="entry name" value="Enterobactin synthetase component F"/>
    <property type="match status" value="1"/>
</dbReference>
<dbReference type="FunFam" id="3.30.559.30:FF:000001">
    <property type="entry name" value="Non-ribosomal peptide synthetase"/>
    <property type="match status" value="1"/>
</dbReference>
<keyword evidence="3" id="KW-0596">Phosphopantetheine</keyword>
<dbReference type="RefSeq" id="WP_126628724.1">
    <property type="nucleotide sequence ID" value="NZ_BIFT01000001.1"/>
</dbReference>
<dbReference type="SUPFAM" id="SSF52777">
    <property type="entry name" value="CoA-dependent acyltransferases"/>
    <property type="match status" value="6"/>
</dbReference>
<dbReference type="PANTHER" id="PTHR45527:SF1">
    <property type="entry name" value="FATTY ACID SYNTHASE"/>
    <property type="match status" value="1"/>
</dbReference>
<feature type="compositionally biased region" description="Basic and acidic residues" evidence="6">
    <location>
        <begin position="3374"/>
        <end position="3388"/>
    </location>
</feature>
<gene>
    <name evidence="8" type="ORF">KDA_39980</name>
</gene>